<organism evidence="3 4">
    <name type="scientific">Ceratodon purpureus</name>
    <name type="common">Fire moss</name>
    <name type="synonym">Dicranum purpureum</name>
    <dbReference type="NCBI Taxonomy" id="3225"/>
    <lineage>
        <taxon>Eukaryota</taxon>
        <taxon>Viridiplantae</taxon>
        <taxon>Streptophyta</taxon>
        <taxon>Embryophyta</taxon>
        <taxon>Bryophyta</taxon>
        <taxon>Bryophytina</taxon>
        <taxon>Bryopsida</taxon>
        <taxon>Dicranidae</taxon>
        <taxon>Pseudoditrichales</taxon>
        <taxon>Ditrichaceae</taxon>
        <taxon>Ceratodon</taxon>
    </lineage>
</organism>
<accession>A0A8T0HCP2</accession>
<dbReference type="Proteomes" id="UP000822688">
    <property type="component" value="Chromosome 6"/>
</dbReference>
<dbReference type="PANTHER" id="PTHR47219:SF20">
    <property type="entry name" value="TBC1 DOMAIN FAMILY MEMBER 2B"/>
    <property type="match status" value="1"/>
</dbReference>
<evidence type="ECO:0000313" key="4">
    <source>
        <dbReference type="Proteomes" id="UP000822688"/>
    </source>
</evidence>
<name>A0A8T0HCP2_CERPU</name>
<feature type="compositionally biased region" description="Basic and acidic residues" evidence="1">
    <location>
        <begin position="585"/>
        <end position="605"/>
    </location>
</feature>
<dbReference type="InterPro" id="IPR035969">
    <property type="entry name" value="Rab-GAP_TBC_sf"/>
</dbReference>
<dbReference type="GO" id="GO:0031267">
    <property type="term" value="F:small GTPase binding"/>
    <property type="evidence" value="ECO:0007669"/>
    <property type="project" value="TreeGrafter"/>
</dbReference>
<gene>
    <name evidence="3" type="ORF">KC19_6G018900</name>
</gene>
<feature type="region of interest" description="Disordered" evidence="1">
    <location>
        <begin position="532"/>
        <end position="563"/>
    </location>
</feature>
<dbReference type="Gene3D" id="1.10.472.80">
    <property type="entry name" value="Ypt/Rab-GAP domain of gyp1p, domain 3"/>
    <property type="match status" value="1"/>
</dbReference>
<keyword evidence="4" id="KW-1185">Reference proteome</keyword>
<dbReference type="SUPFAM" id="SSF47923">
    <property type="entry name" value="Ypt/Rab-GAP domain of gyp1p"/>
    <property type="match status" value="2"/>
</dbReference>
<dbReference type="GO" id="GO:0005096">
    <property type="term" value="F:GTPase activator activity"/>
    <property type="evidence" value="ECO:0007669"/>
    <property type="project" value="TreeGrafter"/>
</dbReference>
<dbReference type="EMBL" id="CM026427">
    <property type="protein sequence ID" value="KAG0568427.1"/>
    <property type="molecule type" value="Genomic_DNA"/>
</dbReference>
<comment type="caution">
    <text evidence="3">The sequence shown here is derived from an EMBL/GenBank/DDBJ whole genome shotgun (WGS) entry which is preliminary data.</text>
</comment>
<protein>
    <recommendedName>
        <fullName evidence="2">Rab-GAP TBC domain-containing protein</fullName>
    </recommendedName>
</protein>
<feature type="compositionally biased region" description="Basic and acidic residues" evidence="1">
    <location>
        <begin position="532"/>
        <end position="543"/>
    </location>
</feature>
<dbReference type="PANTHER" id="PTHR47219">
    <property type="entry name" value="RAB GTPASE-ACTIVATING PROTEIN 1-LIKE"/>
    <property type="match status" value="1"/>
</dbReference>
<dbReference type="Gene3D" id="1.10.8.270">
    <property type="entry name" value="putative rabgap domain of human tbc1 domain family member 14 like domains"/>
    <property type="match status" value="1"/>
</dbReference>
<evidence type="ECO:0000259" key="2">
    <source>
        <dbReference type="PROSITE" id="PS50086"/>
    </source>
</evidence>
<feature type="compositionally biased region" description="Acidic residues" evidence="1">
    <location>
        <begin position="544"/>
        <end position="558"/>
    </location>
</feature>
<evidence type="ECO:0000313" key="3">
    <source>
        <dbReference type="EMBL" id="KAG0568427.1"/>
    </source>
</evidence>
<dbReference type="InterPro" id="IPR000195">
    <property type="entry name" value="Rab-GAP-TBC_dom"/>
</dbReference>
<dbReference type="PROSITE" id="PS50086">
    <property type="entry name" value="TBC_RABGAP"/>
    <property type="match status" value="1"/>
</dbReference>
<proteinExistence type="predicted"/>
<dbReference type="SMART" id="SM00164">
    <property type="entry name" value="TBC"/>
    <property type="match status" value="1"/>
</dbReference>
<feature type="region of interest" description="Disordered" evidence="1">
    <location>
        <begin position="585"/>
        <end position="628"/>
    </location>
</feature>
<dbReference type="FunFam" id="1.10.8.270:FF:000018">
    <property type="entry name" value="Ypt/Rab-GAP domain of gyp1p superfamily protein"/>
    <property type="match status" value="1"/>
</dbReference>
<dbReference type="Pfam" id="PF00566">
    <property type="entry name" value="RabGAP-TBC"/>
    <property type="match status" value="1"/>
</dbReference>
<feature type="domain" description="Rab-GAP TBC" evidence="2">
    <location>
        <begin position="151"/>
        <end position="349"/>
    </location>
</feature>
<dbReference type="FunFam" id="1.10.472.80:FF:000013">
    <property type="entry name" value="TBC1 domain family member 8B"/>
    <property type="match status" value="1"/>
</dbReference>
<reference evidence="3 4" key="1">
    <citation type="submission" date="2020-06" db="EMBL/GenBank/DDBJ databases">
        <title>WGS assembly of Ceratodon purpureus strain R40.</title>
        <authorList>
            <person name="Carey S.B."/>
            <person name="Jenkins J."/>
            <person name="Shu S."/>
            <person name="Lovell J.T."/>
            <person name="Sreedasyam A."/>
            <person name="Maumus F."/>
            <person name="Tiley G.P."/>
            <person name="Fernandez-Pozo N."/>
            <person name="Barry K."/>
            <person name="Chen C."/>
            <person name="Wang M."/>
            <person name="Lipzen A."/>
            <person name="Daum C."/>
            <person name="Saski C.A."/>
            <person name="Payton A.C."/>
            <person name="Mcbreen J.C."/>
            <person name="Conrad R.E."/>
            <person name="Kollar L.M."/>
            <person name="Olsson S."/>
            <person name="Huttunen S."/>
            <person name="Landis J.B."/>
            <person name="Wickett N.J."/>
            <person name="Johnson M.G."/>
            <person name="Rensing S.A."/>
            <person name="Grimwood J."/>
            <person name="Schmutz J."/>
            <person name="Mcdaniel S.F."/>
        </authorList>
    </citation>
    <scope>NUCLEOTIDE SEQUENCE [LARGE SCALE GENOMIC DNA]</scope>
    <source>
        <strain evidence="3 4">R40</strain>
    </source>
</reference>
<dbReference type="AlphaFoldDB" id="A0A8T0HCP2"/>
<sequence>MRPTGVQEALSQVKADAKGFGNGVANGVHRESRHPLIDGVVSLEEKRDMYGFTVRPQHLEKYLEHDKIYKEEEVHRSNRWEQFLETYTSTSDSRSNGRGGGETAIEGRGSCWGSLRAVEQAVLHKHSGVGNGDAIGMCPWAEEVKKLVWEGVPVSLRGELWQIFTGAKVRWKDGFYQERLARDANVVKPFAGPVEKPPRLEKWASQIEKDLPRTFPGHPILGEDGMGSLRRMLTAYARHNPIVGYCQAMNFLGALLLLFMPEENAFWTLTSIVDVYFEGYYTEKMTEAQVDQLVFTQLMRERLPKLAKHLETVDVEISWFTGSWFLSIFVNVLPWECVLRVWDVLLYEGNRSMLFRTALALLEIHAAPLLQLHDNGDVLSMLQSMGETTFDSSQLVLSACLGFQEIDEGRLQKLRTRHRPTVIAEMHKRSLDVRQWRTINASSKQAINGTTNGSVVAPLRITQGEETNTLKPQSNDQRRLINLEDEDRSTLEPHLNGLKGLDIAEFEERHTLNYQLSAPKFFSYEPLVSNENHFKNEPYGRIDETDEFEDTESSDQEEEISRLRKELEHALQAREEAECRAEGLKHALAEMDQNRHSPVEMEKLKAQNAQLKQSLADKHEQESATVEV</sequence>
<dbReference type="InterPro" id="IPR050302">
    <property type="entry name" value="Rab_GAP_TBC_domain"/>
</dbReference>
<evidence type="ECO:0000256" key="1">
    <source>
        <dbReference type="SAM" id="MobiDB-lite"/>
    </source>
</evidence>